<keyword evidence="3" id="KW-1185">Reference proteome</keyword>
<dbReference type="EMBL" id="ML735701">
    <property type="protein sequence ID" value="KAE8421457.1"/>
    <property type="molecule type" value="Genomic_DNA"/>
</dbReference>
<dbReference type="PANTHER" id="PTHR38887">
    <property type="entry name" value="CHROMOSOME 21, WHOLE GENOME SHOTGUN SEQUENCE"/>
    <property type="match status" value="1"/>
</dbReference>
<dbReference type="InterPro" id="IPR053221">
    <property type="entry name" value="Burnettramic_acid_biosynth"/>
</dbReference>
<dbReference type="PANTHER" id="PTHR38887:SF1">
    <property type="entry name" value="RAS MODIFICATION PROTEIN ERF4"/>
    <property type="match status" value="1"/>
</dbReference>
<dbReference type="Proteomes" id="UP000325395">
    <property type="component" value="Unassembled WGS sequence"/>
</dbReference>
<evidence type="ECO:0000256" key="1">
    <source>
        <dbReference type="SAM" id="MobiDB-lite"/>
    </source>
</evidence>
<proteinExistence type="predicted"/>
<feature type="compositionally biased region" description="Polar residues" evidence="1">
    <location>
        <begin position="101"/>
        <end position="119"/>
    </location>
</feature>
<sequence length="584" mass="64195">MGKLVKLIGSGIGFTSEAIHAARNRSSNHGDRPTSSTPGSLPDGGSEYVVIDDKTADSLIREGYAELPAYPDGRAELPAYPEGYAELPAYPDGCAELPADSNENQQSKAAEAGYNSNVDSESKNPDDLDRGVNQDEAVWELDETAQHVRLSTYEVTEPAATAPSQTEEAKEEQNENMVRGLVQMAGPVQTVQRIPCPVIIPQRRPGNKDRGFVRAYAPVLADCGIGQAVFLKFLEDFFQASKASAWIEVVYIAAGIVGFFPETAAQITSIIVQTVAGTAREIQSRHRSNTFLDRVNQDLFMPRGLYAMVMAFKDEAPGKQQGGLGLLSEKLGKSLFGIEKVDINQQAEKQTFDPTPTIAKYTHTDEHPEMNMVKKRLKNIRLASGKAHGQIELPEAAPLVYPDLDRAAARAMESTGKESEGTREKMKSAGAWVQDYVDRKAQASYEAKNPGSSLAVPESGRKGFVSRYNDPNHPVNNGKLTSVLTGGLMGNKPCLIERVATSIRESQDSKRIARGEPPSEPIKEKWQRYHRKKKPGFAKKVLQQDVLYLLIVNMPTEEELKQSIAQLEHLMEQSGQRLPRQPSY</sequence>
<feature type="compositionally biased region" description="Basic and acidic residues" evidence="1">
    <location>
        <begin position="120"/>
        <end position="130"/>
    </location>
</feature>
<evidence type="ECO:0000313" key="3">
    <source>
        <dbReference type="Proteomes" id="UP000325395"/>
    </source>
</evidence>
<evidence type="ECO:0000313" key="2">
    <source>
        <dbReference type="EMBL" id="KAE8421457.1"/>
    </source>
</evidence>
<gene>
    <name evidence="2" type="ORF">BDV36DRAFT_304934</name>
</gene>
<name>A0ABQ6WWI6_9EURO</name>
<protein>
    <submittedName>
        <fullName evidence="2">Uncharacterized protein</fullName>
    </submittedName>
</protein>
<feature type="region of interest" description="Disordered" evidence="1">
    <location>
        <begin position="22"/>
        <end position="53"/>
    </location>
</feature>
<accession>A0ABQ6WWI6</accession>
<reference evidence="2 3" key="1">
    <citation type="submission" date="2019-04" db="EMBL/GenBank/DDBJ databases">
        <authorList>
            <consortium name="DOE Joint Genome Institute"/>
            <person name="Mondo S."/>
            <person name="Kjaerbolling I."/>
            <person name="Vesth T."/>
            <person name="Frisvad J.C."/>
            <person name="Nybo J.L."/>
            <person name="Theobald S."/>
            <person name="Kildgaard S."/>
            <person name="Isbrandt T."/>
            <person name="Kuo A."/>
            <person name="Sato A."/>
            <person name="Lyhne E.K."/>
            <person name="Kogle M.E."/>
            <person name="Wiebenga A."/>
            <person name="Kun R.S."/>
            <person name="Lubbers R.J."/>
            <person name="Makela M.R."/>
            <person name="Barry K."/>
            <person name="Chovatia M."/>
            <person name="Clum A."/>
            <person name="Daum C."/>
            <person name="Haridas S."/>
            <person name="He G."/>
            <person name="LaButti K."/>
            <person name="Lipzen A."/>
            <person name="Riley R."/>
            <person name="Salamov A."/>
            <person name="Simmons B.A."/>
            <person name="Magnuson J.K."/>
            <person name="Henrissat B."/>
            <person name="Mortensen U.H."/>
            <person name="Larsen T.O."/>
            <person name="Devries R.P."/>
            <person name="Grigoriev I.V."/>
            <person name="Machida M."/>
            <person name="Baker S.E."/>
            <person name="Andersen M.R."/>
            <person name="Cantor M.N."/>
            <person name="Hua S.X."/>
        </authorList>
    </citation>
    <scope>NUCLEOTIDE SEQUENCE [LARGE SCALE GENOMIC DNA]</scope>
    <source>
        <strain evidence="2 3">CBS 117616</strain>
    </source>
</reference>
<feature type="region of interest" description="Disordered" evidence="1">
    <location>
        <begin position="91"/>
        <end position="130"/>
    </location>
</feature>
<organism evidence="2 3">
    <name type="scientific">Aspergillus pseudocaelatus</name>
    <dbReference type="NCBI Taxonomy" id="1825620"/>
    <lineage>
        <taxon>Eukaryota</taxon>
        <taxon>Fungi</taxon>
        <taxon>Dikarya</taxon>
        <taxon>Ascomycota</taxon>
        <taxon>Pezizomycotina</taxon>
        <taxon>Eurotiomycetes</taxon>
        <taxon>Eurotiomycetidae</taxon>
        <taxon>Eurotiales</taxon>
        <taxon>Aspergillaceae</taxon>
        <taxon>Aspergillus</taxon>
        <taxon>Aspergillus subgen. Circumdati</taxon>
    </lineage>
</organism>